<dbReference type="Gene3D" id="3.90.1750.20">
    <property type="entry name" value="Putative Large Serine Recombinase, Chain B, Domain 2"/>
    <property type="match status" value="1"/>
</dbReference>
<dbReference type="InterPro" id="IPR025827">
    <property type="entry name" value="Zn_ribbon_recom_dom"/>
</dbReference>
<evidence type="ECO:0000259" key="3">
    <source>
        <dbReference type="PROSITE" id="PS51736"/>
    </source>
</evidence>
<dbReference type="CDD" id="cd00338">
    <property type="entry name" value="Ser_Recombinase"/>
    <property type="match status" value="1"/>
</dbReference>
<dbReference type="InterPro" id="IPR036162">
    <property type="entry name" value="Resolvase-like_N_sf"/>
</dbReference>
<dbReference type="Pfam" id="PF07508">
    <property type="entry name" value="Recombinase"/>
    <property type="match status" value="1"/>
</dbReference>
<sequence>MKKIETEIKYFAYVRKSSEGQERQALSIPAQKEKINKMFPSLNIEFIEEEKSAFKPYNRPGLESMLQRMEKGERNGLIAYHPDRLSRNEIDASAITYRVRKGFIFDLKFATYHFENNPEGIWMLQMALSQSQYESAKKGRDVKRGLEMKAKMGWRPSGAPIGYRNTPGKEKGFKTIENDPERFPLVRRMWDLMLTGNYSVPQIINMTREWGLTTVQHRKIGGKFLNRSYVYKNVFTNPFYFGWFEYKDKDTGKMIWQKGEHEPMITREEYDRVQEVLGRRSAAQPKRHHEMAFTGRLMRCASCESSITAEPKVKRCKNGNIHSYVYYHCTRKKNPDCTERSIELKELNRQVIELLDGITISEKFKAWAIKNLHEVRVNEADAHDVVLKKKHKELETTDNQLEGLLLKFTSPQNANSDIISTSEYQTLKEQLLKRKNALESELNDKGKEIEQWMELSERTFNFACYARAWFENGDNATKRSILACLGSNLVLKDQKINVQLHPFFLSIFENKKSLTSTGVPARTSENPDTERQKGTFVPSRHTWLRG</sequence>
<dbReference type="PANTHER" id="PTHR30461">
    <property type="entry name" value="DNA-INVERTASE FROM LAMBDOID PROPHAGE"/>
    <property type="match status" value="1"/>
</dbReference>
<organism evidence="5 6">
    <name type="scientific">Candidatus Nomurabacteria bacterium GW2011_GWD2_39_12</name>
    <dbReference type="NCBI Taxonomy" id="1618759"/>
    <lineage>
        <taxon>Bacteria</taxon>
        <taxon>Candidatus Nomuraibacteriota</taxon>
    </lineage>
</organism>
<dbReference type="Proteomes" id="UP000033998">
    <property type="component" value="Unassembled WGS sequence"/>
</dbReference>
<dbReference type="Pfam" id="PF13408">
    <property type="entry name" value="Zn_ribbon_recom"/>
    <property type="match status" value="1"/>
</dbReference>
<dbReference type="Gene3D" id="3.40.50.1390">
    <property type="entry name" value="Resolvase, N-terminal catalytic domain"/>
    <property type="match status" value="1"/>
</dbReference>
<dbReference type="EMBL" id="LBWE01000005">
    <property type="protein sequence ID" value="KKR01834.1"/>
    <property type="molecule type" value="Genomic_DNA"/>
</dbReference>
<accession>A0A837HN86</accession>
<dbReference type="InterPro" id="IPR050639">
    <property type="entry name" value="SSR_resolvase"/>
</dbReference>
<dbReference type="GO" id="GO:0003677">
    <property type="term" value="F:DNA binding"/>
    <property type="evidence" value="ECO:0007669"/>
    <property type="project" value="InterPro"/>
</dbReference>
<dbReference type="SUPFAM" id="SSF53041">
    <property type="entry name" value="Resolvase-like"/>
    <property type="match status" value="1"/>
</dbReference>
<dbReference type="InterPro" id="IPR006119">
    <property type="entry name" value="Resolv_N"/>
</dbReference>
<comment type="caution">
    <text evidence="5">The sequence shown here is derived from an EMBL/GenBank/DDBJ whole genome shotgun (WGS) entry which is preliminary data.</text>
</comment>
<dbReference type="PANTHER" id="PTHR30461:SF23">
    <property type="entry name" value="DNA RECOMBINASE-RELATED"/>
    <property type="match status" value="1"/>
</dbReference>
<dbReference type="Pfam" id="PF00239">
    <property type="entry name" value="Resolvase"/>
    <property type="match status" value="1"/>
</dbReference>
<proteinExistence type="predicted"/>
<feature type="compositionally biased region" description="Polar residues" evidence="2">
    <location>
        <begin position="516"/>
        <end position="526"/>
    </location>
</feature>
<evidence type="ECO:0008006" key="7">
    <source>
        <dbReference type="Google" id="ProtNLM"/>
    </source>
</evidence>
<dbReference type="GO" id="GO:0000150">
    <property type="term" value="F:DNA strand exchange activity"/>
    <property type="evidence" value="ECO:0007669"/>
    <property type="project" value="InterPro"/>
</dbReference>
<keyword evidence="1" id="KW-0175">Coiled coil</keyword>
<gene>
    <name evidence="5" type="ORF">UT27_C0005G0034</name>
</gene>
<evidence type="ECO:0000259" key="4">
    <source>
        <dbReference type="PROSITE" id="PS51737"/>
    </source>
</evidence>
<name>A0A837HN86_9BACT</name>
<reference evidence="5 6" key="1">
    <citation type="journal article" date="2015" name="Nature">
        <title>rRNA introns, odd ribosomes, and small enigmatic genomes across a large radiation of phyla.</title>
        <authorList>
            <person name="Brown C.T."/>
            <person name="Hug L.A."/>
            <person name="Thomas B.C."/>
            <person name="Sharon I."/>
            <person name="Castelle C.J."/>
            <person name="Singh A."/>
            <person name="Wilkins M.J."/>
            <person name="Williams K.H."/>
            <person name="Banfield J.F."/>
        </authorList>
    </citation>
    <scope>NUCLEOTIDE SEQUENCE [LARGE SCALE GENOMIC DNA]</scope>
</reference>
<feature type="domain" description="Resolvase/invertase-type recombinase catalytic" evidence="3">
    <location>
        <begin position="9"/>
        <end position="153"/>
    </location>
</feature>
<dbReference type="InterPro" id="IPR011109">
    <property type="entry name" value="DNA_bind_recombinase_dom"/>
</dbReference>
<dbReference type="PROSITE" id="PS51737">
    <property type="entry name" value="RECOMBINASE_DNA_BIND"/>
    <property type="match status" value="1"/>
</dbReference>
<evidence type="ECO:0000256" key="2">
    <source>
        <dbReference type="SAM" id="MobiDB-lite"/>
    </source>
</evidence>
<evidence type="ECO:0000313" key="5">
    <source>
        <dbReference type="EMBL" id="KKR01834.1"/>
    </source>
</evidence>
<dbReference type="AlphaFoldDB" id="A0A837HN86"/>
<feature type="domain" description="Recombinase" evidence="4">
    <location>
        <begin position="160"/>
        <end position="283"/>
    </location>
</feature>
<dbReference type="PROSITE" id="PS51736">
    <property type="entry name" value="RECOMBINASES_3"/>
    <property type="match status" value="1"/>
</dbReference>
<evidence type="ECO:0000256" key="1">
    <source>
        <dbReference type="SAM" id="Coils"/>
    </source>
</evidence>
<evidence type="ECO:0000313" key="6">
    <source>
        <dbReference type="Proteomes" id="UP000033998"/>
    </source>
</evidence>
<dbReference type="InterPro" id="IPR038109">
    <property type="entry name" value="DNA_bind_recomb_sf"/>
</dbReference>
<feature type="coiled-coil region" evidence="1">
    <location>
        <begin position="421"/>
        <end position="455"/>
    </location>
</feature>
<feature type="region of interest" description="Disordered" evidence="2">
    <location>
        <begin position="516"/>
        <end position="537"/>
    </location>
</feature>
<protein>
    <recommendedName>
        <fullName evidence="7">Recombinase</fullName>
    </recommendedName>
</protein>
<dbReference type="SMART" id="SM00857">
    <property type="entry name" value="Resolvase"/>
    <property type="match status" value="1"/>
</dbReference>